<evidence type="ECO:0000256" key="4">
    <source>
        <dbReference type="ARBA" id="ARBA00022679"/>
    </source>
</evidence>
<dbReference type="GO" id="GO:0005886">
    <property type="term" value="C:plasma membrane"/>
    <property type="evidence" value="ECO:0007669"/>
    <property type="project" value="TreeGrafter"/>
</dbReference>
<dbReference type="GO" id="GO:0004714">
    <property type="term" value="F:transmembrane receptor protein tyrosine kinase activity"/>
    <property type="evidence" value="ECO:0007669"/>
    <property type="project" value="InterPro"/>
</dbReference>
<evidence type="ECO:0000256" key="6">
    <source>
        <dbReference type="ARBA" id="ARBA00022741"/>
    </source>
</evidence>
<dbReference type="PANTHER" id="PTHR27003">
    <property type="entry name" value="OS07G0166700 PROTEIN"/>
    <property type="match status" value="1"/>
</dbReference>
<evidence type="ECO:0000256" key="8">
    <source>
        <dbReference type="ARBA" id="ARBA00022840"/>
    </source>
</evidence>
<protein>
    <recommendedName>
        <fullName evidence="13">Protein kinase domain-containing protein</fullName>
    </recommendedName>
</protein>
<dbReference type="Gene3D" id="3.30.200.20">
    <property type="entry name" value="Phosphorylase Kinase, domain 1"/>
    <property type="match status" value="1"/>
</dbReference>
<comment type="subcellular location">
    <subcellularLocation>
        <location evidence="1">Membrane</location>
    </subcellularLocation>
</comment>
<comment type="similarity">
    <text evidence="2">Belongs to the UPF0496 family.</text>
</comment>
<dbReference type="InterPro" id="IPR011009">
    <property type="entry name" value="Kinase-like_dom_sf"/>
</dbReference>
<dbReference type="Proteomes" id="UP001408789">
    <property type="component" value="Unassembled WGS sequence"/>
</dbReference>
<evidence type="ECO:0000313" key="15">
    <source>
        <dbReference type="Proteomes" id="UP001408789"/>
    </source>
</evidence>
<reference evidence="14 15" key="1">
    <citation type="submission" date="2024-04" db="EMBL/GenBank/DDBJ databases">
        <title>The reference genome of an endangered Asteraceae, Deinandra increscens subsp. villosa, native to the Central Coast of California.</title>
        <authorList>
            <person name="Guilliams M."/>
            <person name="Hasenstab-Lehman K."/>
            <person name="Meyer R."/>
            <person name="Mcevoy S."/>
        </authorList>
    </citation>
    <scope>NUCLEOTIDE SEQUENCE [LARGE SCALE GENOMIC DNA]</scope>
    <source>
        <tissue evidence="14">Leaf</tissue>
    </source>
</reference>
<dbReference type="PROSITE" id="PS00107">
    <property type="entry name" value="PROTEIN_KINASE_ATP"/>
    <property type="match status" value="1"/>
</dbReference>
<organism evidence="14 15">
    <name type="scientific">Deinandra increscens subsp. villosa</name>
    <dbReference type="NCBI Taxonomy" id="3103831"/>
    <lineage>
        <taxon>Eukaryota</taxon>
        <taxon>Viridiplantae</taxon>
        <taxon>Streptophyta</taxon>
        <taxon>Embryophyta</taxon>
        <taxon>Tracheophyta</taxon>
        <taxon>Spermatophyta</taxon>
        <taxon>Magnoliopsida</taxon>
        <taxon>eudicotyledons</taxon>
        <taxon>Gunneridae</taxon>
        <taxon>Pentapetalae</taxon>
        <taxon>asterids</taxon>
        <taxon>campanulids</taxon>
        <taxon>Asterales</taxon>
        <taxon>Asteraceae</taxon>
        <taxon>Asteroideae</taxon>
        <taxon>Heliantheae alliance</taxon>
        <taxon>Madieae</taxon>
        <taxon>Madiinae</taxon>
        <taxon>Deinandra</taxon>
    </lineage>
</organism>
<dbReference type="AlphaFoldDB" id="A0AAP0GMQ2"/>
<keyword evidence="15" id="KW-1185">Reference proteome</keyword>
<dbReference type="PROSITE" id="PS00108">
    <property type="entry name" value="PROTEIN_KINASE_ST"/>
    <property type="match status" value="1"/>
</dbReference>
<comment type="caution">
    <text evidence="14">The sequence shown here is derived from an EMBL/GenBank/DDBJ whole genome shotgun (WGS) entry which is preliminary data.</text>
</comment>
<dbReference type="InterPro" id="IPR007749">
    <property type="entry name" value="DUF677"/>
</dbReference>
<proteinExistence type="inferred from homology"/>
<evidence type="ECO:0000256" key="11">
    <source>
        <dbReference type="PROSITE-ProRule" id="PRU10141"/>
    </source>
</evidence>
<evidence type="ECO:0000256" key="9">
    <source>
        <dbReference type="ARBA" id="ARBA00022989"/>
    </source>
</evidence>
<evidence type="ECO:0000256" key="12">
    <source>
        <dbReference type="SAM" id="Coils"/>
    </source>
</evidence>
<feature type="binding site" evidence="11">
    <location>
        <position position="53"/>
    </location>
    <ligand>
        <name>ATP</name>
        <dbReference type="ChEBI" id="CHEBI:30616"/>
    </ligand>
</feature>
<dbReference type="SUPFAM" id="SSF56112">
    <property type="entry name" value="Protein kinase-like (PK-like)"/>
    <property type="match status" value="1"/>
</dbReference>
<keyword evidence="10" id="KW-0472">Membrane</keyword>
<dbReference type="GO" id="GO:0009506">
    <property type="term" value="C:plasmodesma"/>
    <property type="evidence" value="ECO:0007669"/>
    <property type="project" value="TreeGrafter"/>
</dbReference>
<evidence type="ECO:0000259" key="13">
    <source>
        <dbReference type="PROSITE" id="PS50011"/>
    </source>
</evidence>
<dbReference type="InterPro" id="IPR008271">
    <property type="entry name" value="Ser/Thr_kinase_AS"/>
</dbReference>
<evidence type="ECO:0000256" key="10">
    <source>
        <dbReference type="ARBA" id="ARBA00023136"/>
    </source>
</evidence>
<dbReference type="InterPro" id="IPR045272">
    <property type="entry name" value="ANXUR1/2-like"/>
</dbReference>
<dbReference type="FunFam" id="3.30.200.20:FF:000039">
    <property type="entry name" value="receptor-like protein kinase FERONIA"/>
    <property type="match status" value="1"/>
</dbReference>
<dbReference type="Pfam" id="PF05055">
    <property type="entry name" value="DUF677"/>
    <property type="match status" value="2"/>
</dbReference>
<keyword evidence="8 11" id="KW-0067">ATP-binding</keyword>
<dbReference type="SMART" id="SM00220">
    <property type="entry name" value="S_TKc"/>
    <property type="match status" value="1"/>
</dbReference>
<dbReference type="GO" id="GO:0005524">
    <property type="term" value="F:ATP binding"/>
    <property type="evidence" value="ECO:0007669"/>
    <property type="project" value="UniProtKB-UniRule"/>
</dbReference>
<dbReference type="Pfam" id="PF07714">
    <property type="entry name" value="PK_Tyr_Ser-Thr"/>
    <property type="match status" value="1"/>
</dbReference>
<gene>
    <name evidence="14" type="ORF">SSX86_026010</name>
</gene>
<keyword evidence="12" id="KW-0175">Coiled coil</keyword>
<feature type="coiled-coil region" evidence="12">
    <location>
        <begin position="530"/>
        <end position="578"/>
    </location>
</feature>
<dbReference type="PROSITE" id="PS50011">
    <property type="entry name" value="PROTEIN_KINASE_DOM"/>
    <property type="match status" value="1"/>
</dbReference>
<keyword evidence="5" id="KW-0812">Transmembrane</keyword>
<evidence type="ECO:0000313" key="14">
    <source>
        <dbReference type="EMBL" id="KAK9054931.1"/>
    </source>
</evidence>
<evidence type="ECO:0000256" key="3">
    <source>
        <dbReference type="ARBA" id="ARBA00022527"/>
    </source>
</evidence>
<evidence type="ECO:0000256" key="1">
    <source>
        <dbReference type="ARBA" id="ARBA00004370"/>
    </source>
</evidence>
<dbReference type="GO" id="GO:0004674">
    <property type="term" value="F:protein serine/threonine kinase activity"/>
    <property type="evidence" value="ECO:0007669"/>
    <property type="project" value="UniProtKB-KW"/>
</dbReference>
<dbReference type="Gene3D" id="1.10.510.10">
    <property type="entry name" value="Transferase(Phosphotransferase) domain 1"/>
    <property type="match status" value="1"/>
</dbReference>
<feature type="domain" description="Protein kinase" evidence="13">
    <location>
        <begin position="22"/>
        <end position="302"/>
    </location>
</feature>
<keyword evidence="7" id="KW-0418">Kinase</keyword>
<keyword evidence="4" id="KW-0808">Transferase</keyword>
<dbReference type="InterPro" id="IPR017441">
    <property type="entry name" value="Protein_kinase_ATP_BS"/>
</dbReference>
<name>A0AAP0GMQ2_9ASTR</name>
<keyword evidence="3" id="KW-0723">Serine/threonine-protein kinase</keyword>
<dbReference type="InterPro" id="IPR000719">
    <property type="entry name" value="Prot_kinase_dom"/>
</dbReference>
<accession>A0AAP0GMQ2</accession>
<sequence>MSALKDSKHLKIPLQQIELATRNFQECIGKGGYGMVYKGQLSVDGKSTTIAVKRLNEQFGQGLKEFLMEIQLLTGQNHPNLISLLGYCDEGKEKIIVYEYAEHGSLDQYLRRNNTIYALSWLERLKICVDAARGLDQLHNHVGEHQTIIHRDIKSSNILLDGNWVAKISDLGLSKLSLSGFDRSAVVSHACGTRGYCEPEYFSTGIVKKESDVYSFGVVLYEVFCGKLCFVDDGTGFLLSGPSAKDYYVKKKVSEIVDPGVRDQMSLESMNKFATVAYYCLHDDRGERPTMDLVTKELEELLQIQISSYALETPNRETSFSDFTVQGFDKSLQVRADSVISNLDSGVEDRAMLFDVDKEVALFATEMNQDVGNNLKLVKLVKDYQEINTQTIGLCDSLNTCLKRVRETRLLILEALRHLDDEDGAEENMSEKALENLKNFKAAGDPFTQDFFKIFNIVYRRQIAFLEKLQSKKAMLLCKKLDQTWLRKRVNSVIKRNKNNGIEVQKEVMSFMEVVSYVGMKDTGRIQFLVNRLQRDIENFMRNAEFAIKMKDAVKYVIENMTEKLDTFLKNVEELEELANICTVNIQKAKTVNRITK</sequence>
<dbReference type="EMBL" id="JBCNJP010000025">
    <property type="protein sequence ID" value="KAK9054931.1"/>
    <property type="molecule type" value="Genomic_DNA"/>
</dbReference>
<evidence type="ECO:0000256" key="2">
    <source>
        <dbReference type="ARBA" id="ARBA00009074"/>
    </source>
</evidence>
<dbReference type="InterPro" id="IPR001245">
    <property type="entry name" value="Ser-Thr/Tyr_kinase_cat_dom"/>
</dbReference>
<keyword evidence="9" id="KW-1133">Transmembrane helix</keyword>
<dbReference type="PANTHER" id="PTHR27003:SF361">
    <property type="entry name" value="PROTEIN KINASE DOMAIN-CONTAINING PROTEIN"/>
    <property type="match status" value="1"/>
</dbReference>
<evidence type="ECO:0000256" key="5">
    <source>
        <dbReference type="ARBA" id="ARBA00022692"/>
    </source>
</evidence>
<keyword evidence="6 11" id="KW-0547">Nucleotide-binding</keyword>
<evidence type="ECO:0000256" key="7">
    <source>
        <dbReference type="ARBA" id="ARBA00022777"/>
    </source>
</evidence>